<evidence type="ECO:0000313" key="10">
    <source>
        <dbReference type="EMBL" id="SHO62910.1"/>
    </source>
</evidence>
<evidence type="ECO:0000256" key="5">
    <source>
        <dbReference type="ARBA" id="ARBA00022448"/>
    </source>
</evidence>
<dbReference type="PIRSF" id="PIRSF002756">
    <property type="entry name" value="PstS"/>
    <property type="match status" value="1"/>
</dbReference>
<keyword evidence="11" id="KW-1185">Reference proteome</keyword>
<keyword evidence="6 7" id="KW-0592">Phosphate transport</keyword>
<gene>
    <name evidence="10" type="ORF">SAMN02745172_01206</name>
</gene>
<evidence type="ECO:0000256" key="3">
    <source>
        <dbReference type="ARBA" id="ARBA00011529"/>
    </source>
</evidence>
<dbReference type="GO" id="GO:0042301">
    <property type="term" value="F:phosphate ion binding"/>
    <property type="evidence" value="ECO:0007669"/>
    <property type="project" value="InterPro"/>
</dbReference>
<dbReference type="RefSeq" id="WP_073626568.1">
    <property type="nucleotide sequence ID" value="NZ_FRXO01000002.1"/>
</dbReference>
<dbReference type="InterPro" id="IPR024370">
    <property type="entry name" value="PBP_domain"/>
</dbReference>
<evidence type="ECO:0000313" key="11">
    <source>
        <dbReference type="Proteomes" id="UP000186406"/>
    </source>
</evidence>
<reference evidence="10 11" key="1">
    <citation type="submission" date="2016-12" db="EMBL/GenBank/DDBJ databases">
        <authorList>
            <person name="Song W.-J."/>
            <person name="Kurnit D.M."/>
        </authorList>
    </citation>
    <scope>NUCLEOTIDE SEQUENCE [LARGE SCALE GENOMIC DNA]</scope>
    <source>
        <strain evidence="10 11">DSM 19599</strain>
    </source>
</reference>
<comment type="subunit">
    <text evidence="3 7">The complex is composed of two ATP-binding proteins (PstB), two transmembrane proteins (PstC and PstA) and a solute-binding protein (PstS).</text>
</comment>
<accession>A0A1M7ZDF0</accession>
<keyword evidence="5 7" id="KW-0813">Transport</keyword>
<evidence type="ECO:0000256" key="6">
    <source>
        <dbReference type="ARBA" id="ARBA00022592"/>
    </source>
</evidence>
<dbReference type="Pfam" id="PF12849">
    <property type="entry name" value="PBP_like_2"/>
    <property type="match status" value="1"/>
</dbReference>
<feature type="domain" description="PBP" evidence="9">
    <location>
        <begin position="68"/>
        <end position="360"/>
    </location>
</feature>
<evidence type="ECO:0000256" key="1">
    <source>
        <dbReference type="ARBA" id="ARBA00002841"/>
    </source>
</evidence>
<dbReference type="InterPro" id="IPR050962">
    <property type="entry name" value="Phosphate-bind_PstS"/>
</dbReference>
<dbReference type="InterPro" id="IPR005673">
    <property type="entry name" value="ABC_phos-bd_PstS"/>
</dbReference>
<name>A0A1M7ZDF0_9HYPH</name>
<organism evidence="10 11">
    <name type="scientific">Pseudoxanthobacter soli DSM 19599</name>
    <dbReference type="NCBI Taxonomy" id="1123029"/>
    <lineage>
        <taxon>Bacteria</taxon>
        <taxon>Pseudomonadati</taxon>
        <taxon>Pseudomonadota</taxon>
        <taxon>Alphaproteobacteria</taxon>
        <taxon>Hyphomicrobiales</taxon>
        <taxon>Segnochrobactraceae</taxon>
        <taxon>Pseudoxanthobacter</taxon>
    </lineage>
</organism>
<feature type="compositionally biased region" description="Polar residues" evidence="8">
    <location>
        <begin position="1"/>
        <end position="10"/>
    </location>
</feature>
<proteinExistence type="inferred from homology"/>
<dbReference type="EMBL" id="FRXO01000002">
    <property type="protein sequence ID" value="SHO62910.1"/>
    <property type="molecule type" value="Genomic_DNA"/>
</dbReference>
<dbReference type="Gene3D" id="3.40.190.10">
    <property type="entry name" value="Periplasmic binding protein-like II"/>
    <property type="match status" value="2"/>
</dbReference>
<dbReference type="STRING" id="1123029.SAMN02745172_01206"/>
<evidence type="ECO:0000256" key="8">
    <source>
        <dbReference type="SAM" id="MobiDB-lite"/>
    </source>
</evidence>
<dbReference type="Proteomes" id="UP000186406">
    <property type="component" value="Unassembled WGS sequence"/>
</dbReference>
<protein>
    <recommendedName>
        <fullName evidence="4 7">Phosphate-binding protein PstS</fullName>
    </recommendedName>
</protein>
<evidence type="ECO:0000256" key="7">
    <source>
        <dbReference type="PIRNR" id="PIRNR002756"/>
    </source>
</evidence>
<sequence>MISRLTTSRTCGAPANGRGPARTGDAYAPVRAHALRLVRAAAAALMLSVPLAMPAASPAQAQANRPDTAARSVVTGAGSTLVFPAMSRWAAGFQQKTHIPVSYQPNGVASARSQIDEGAITFALTDAPFSAADLDSYGFVQWPLVFGAVVPVATVPGVSRLELDGDTLANIFLGRITRWSDPAIAALNGGMKLPDIPIVVVSHEHEGGGSTIVFNRYLSVASKAYADALRSARGKVPFRGEPVLSTGDLGVAVTVAATPGAIGYTDFADATASRAPIVALRTPTGTLTASPESFTKSVATLTAGLNGGLGFADLVIDPAKVDPSSIGGWPMMATTFVVMDAVPQNRDNAVAALQFFDWIYRSGGEIGGSLGYVPAPQNLVEAVETLWTSAIIIDDVPLWPPK</sequence>
<dbReference type="PANTHER" id="PTHR42996">
    <property type="entry name" value="PHOSPHATE-BINDING PROTEIN PSTS"/>
    <property type="match status" value="1"/>
</dbReference>
<dbReference type="GO" id="GO:0043190">
    <property type="term" value="C:ATP-binding cassette (ABC) transporter complex"/>
    <property type="evidence" value="ECO:0007669"/>
    <property type="project" value="InterPro"/>
</dbReference>
<comment type="function">
    <text evidence="1 7">Part of the ABC transporter complex PstSACB involved in phosphate import.</text>
</comment>
<dbReference type="SUPFAM" id="SSF53850">
    <property type="entry name" value="Periplasmic binding protein-like II"/>
    <property type="match status" value="1"/>
</dbReference>
<evidence type="ECO:0000256" key="4">
    <source>
        <dbReference type="ARBA" id="ARBA00021889"/>
    </source>
</evidence>
<evidence type="ECO:0000259" key="9">
    <source>
        <dbReference type="Pfam" id="PF12849"/>
    </source>
</evidence>
<dbReference type="CDD" id="cd13565">
    <property type="entry name" value="PBP2_PstS"/>
    <property type="match status" value="1"/>
</dbReference>
<evidence type="ECO:0000256" key="2">
    <source>
        <dbReference type="ARBA" id="ARBA00008725"/>
    </source>
</evidence>
<dbReference type="AlphaFoldDB" id="A0A1M7ZDF0"/>
<feature type="region of interest" description="Disordered" evidence="8">
    <location>
        <begin position="1"/>
        <end position="25"/>
    </location>
</feature>
<dbReference type="GO" id="GO:0035435">
    <property type="term" value="P:phosphate ion transmembrane transport"/>
    <property type="evidence" value="ECO:0007669"/>
    <property type="project" value="InterPro"/>
</dbReference>
<dbReference type="PANTHER" id="PTHR42996:SF1">
    <property type="entry name" value="PHOSPHATE-BINDING PROTEIN PSTS"/>
    <property type="match status" value="1"/>
</dbReference>
<comment type="similarity">
    <text evidence="2 7">Belongs to the PstS family.</text>
</comment>